<comment type="caution">
    <text evidence="1">The sequence shown here is derived from an EMBL/GenBank/DDBJ whole genome shotgun (WGS) entry which is preliminary data.</text>
</comment>
<gene>
    <name evidence="1" type="ORF">BDZ83DRAFT_372418</name>
</gene>
<keyword evidence="2" id="KW-1185">Reference proteome</keyword>
<dbReference type="EMBL" id="JAHMHS010000006">
    <property type="protein sequence ID" value="KAK1730449.1"/>
    <property type="molecule type" value="Genomic_DNA"/>
</dbReference>
<dbReference type="GeneID" id="85386546"/>
<dbReference type="Proteomes" id="UP001244207">
    <property type="component" value="Unassembled WGS sequence"/>
</dbReference>
<reference evidence="1" key="1">
    <citation type="submission" date="2021-12" db="EMBL/GenBank/DDBJ databases">
        <title>Comparative genomics, transcriptomics and evolutionary studies reveal genomic signatures of adaptation to plant cell wall in hemibiotrophic fungi.</title>
        <authorList>
            <consortium name="DOE Joint Genome Institute"/>
            <person name="Baroncelli R."/>
            <person name="Diaz J.F."/>
            <person name="Benocci T."/>
            <person name="Peng M."/>
            <person name="Battaglia E."/>
            <person name="Haridas S."/>
            <person name="Andreopoulos W."/>
            <person name="Labutti K."/>
            <person name="Pangilinan J."/>
            <person name="Floch G.L."/>
            <person name="Makela M.R."/>
            <person name="Henrissat B."/>
            <person name="Grigoriev I.V."/>
            <person name="Crouch J.A."/>
            <person name="De Vries R.P."/>
            <person name="Sukno S.A."/>
            <person name="Thon M.R."/>
        </authorList>
    </citation>
    <scope>NUCLEOTIDE SEQUENCE</scope>
    <source>
        <strain evidence="1">CBS 112980</strain>
    </source>
</reference>
<protein>
    <submittedName>
        <fullName evidence="1">Uncharacterized protein</fullName>
    </submittedName>
</protein>
<name>A0AAD9D227_GLOAC</name>
<organism evidence="1 2">
    <name type="scientific">Glomerella acutata</name>
    <name type="common">Colletotrichum acutatum</name>
    <dbReference type="NCBI Taxonomy" id="27357"/>
    <lineage>
        <taxon>Eukaryota</taxon>
        <taxon>Fungi</taxon>
        <taxon>Dikarya</taxon>
        <taxon>Ascomycota</taxon>
        <taxon>Pezizomycotina</taxon>
        <taxon>Sordariomycetes</taxon>
        <taxon>Hypocreomycetidae</taxon>
        <taxon>Glomerellales</taxon>
        <taxon>Glomerellaceae</taxon>
        <taxon>Colletotrichum</taxon>
        <taxon>Colletotrichum acutatum species complex</taxon>
    </lineage>
</organism>
<sequence>MSDLFSVASFRTPVAVRYPYSVPLPARLSAHHHPWRFTLHLHFHTSQLRPWTSPSSLEALARLGLATQPGLLALRFANLHIYSPRSPPRLLLSPLHLTSSLYVTSPTSTLFLLLFPRGASHPFSRVAFPLLAFLFLSLVTDIDRQQNLSSLLLVPCPWPFTLALVSLSCIVSLPLHAHAALDHPPLYSIVSPLVRPARVQHFRTTSQAHYQKITHSSRKRPDS</sequence>
<proteinExistence type="predicted"/>
<accession>A0AAD9D227</accession>
<evidence type="ECO:0000313" key="1">
    <source>
        <dbReference type="EMBL" id="KAK1730449.1"/>
    </source>
</evidence>
<dbReference type="RefSeq" id="XP_060370504.1">
    <property type="nucleotide sequence ID" value="XM_060502647.1"/>
</dbReference>
<dbReference type="AlphaFoldDB" id="A0AAD9D227"/>
<evidence type="ECO:0000313" key="2">
    <source>
        <dbReference type="Proteomes" id="UP001244207"/>
    </source>
</evidence>